<keyword evidence="2" id="KW-0472">Membrane</keyword>
<dbReference type="RefSeq" id="WP_089061357.1">
    <property type="nucleotide sequence ID" value="NZ_CP022315.1"/>
</dbReference>
<name>A0A220U1Z6_9BACI</name>
<dbReference type="InterPro" id="IPR050570">
    <property type="entry name" value="Cell_wall_metabolism_enzyme"/>
</dbReference>
<reference evidence="4 5" key="1">
    <citation type="submission" date="2017-07" db="EMBL/GenBank/DDBJ databases">
        <title>Virgibacillus sp. LM2416.</title>
        <authorList>
            <person name="Tak E.J."/>
            <person name="Bae J.-W."/>
        </authorList>
    </citation>
    <scope>NUCLEOTIDE SEQUENCE [LARGE SCALE GENOMIC DNA]</scope>
    <source>
        <strain evidence="4 5">LM2416</strain>
    </source>
</reference>
<dbReference type="Pfam" id="PF01551">
    <property type="entry name" value="Peptidase_M23"/>
    <property type="match status" value="1"/>
</dbReference>
<feature type="compositionally biased region" description="Acidic residues" evidence="1">
    <location>
        <begin position="256"/>
        <end position="269"/>
    </location>
</feature>
<organism evidence="4 5">
    <name type="scientific">Virgibacillus phasianinus</name>
    <dbReference type="NCBI Taxonomy" id="2017483"/>
    <lineage>
        <taxon>Bacteria</taxon>
        <taxon>Bacillati</taxon>
        <taxon>Bacillota</taxon>
        <taxon>Bacilli</taxon>
        <taxon>Bacillales</taxon>
        <taxon>Bacillaceae</taxon>
        <taxon>Virgibacillus</taxon>
    </lineage>
</organism>
<protein>
    <submittedName>
        <fullName evidence="4">Stage II sporulation protein</fullName>
    </submittedName>
</protein>
<keyword evidence="2" id="KW-1133">Transmembrane helix</keyword>
<feature type="compositionally biased region" description="Basic and acidic residues" evidence="1">
    <location>
        <begin position="226"/>
        <end position="255"/>
    </location>
</feature>
<evidence type="ECO:0000256" key="2">
    <source>
        <dbReference type="SAM" id="Phobius"/>
    </source>
</evidence>
<evidence type="ECO:0000313" key="5">
    <source>
        <dbReference type="Proteomes" id="UP000198312"/>
    </source>
</evidence>
<dbReference type="InterPro" id="IPR016047">
    <property type="entry name" value="M23ase_b-sheet_dom"/>
</dbReference>
<dbReference type="SUPFAM" id="SSF51261">
    <property type="entry name" value="Duplicated hybrid motif"/>
    <property type="match status" value="1"/>
</dbReference>
<dbReference type="PANTHER" id="PTHR21666:SF291">
    <property type="entry name" value="STAGE II SPORULATION PROTEIN Q"/>
    <property type="match status" value="1"/>
</dbReference>
<dbReference type="Gene3D" id="2.70.70.10">
    <property type="entry name" value="Glucose Permease (Domain IIA)"/>
    <property type="match status" value="1"/>
</dbReference>
<dbReference type="KEGG" id="vil:CFK37_07940"/>
<proteinExistence type="predicted"/>
<keyword evidence="2" id="KW-0812">Transmembrane</keyword>
<accession>A0A220U1Z6</accession>
<evidence type="ECO:0000313" key="4">
    <source>
        <dbReference type="EMBL" id="ASK62097.1"/>
    </source>
</evidence>
<sequence length="330" mass="36019">MKEENNSGSKNKWSQLFRKKWFFPAVYLTVAALLLTFVVWYQNLEQVPEAQNDQESTDTATDPFDEEAQTVMEQQEVVKMPVSNLDQAEIVTKFYDYNADEKAKESALVHYNSRYYQSTGVDIAAGEETFDVTASLSGTVEEVKEDPLLGNVVVLSHGKDLKTYYASLAEVNVKEGTDVKQGDVLGTAGQNVFGKEDGVHVHFEIRKGEEPVNPEAYFNQPVSSIKAKDKSESEKTEKESGTTPEDSKSDEKSANPEDETSGTEDDAVNSDDPSGTQEDGAKQEDPSGTPDDSQDDSGNTDEDVTPDDSSNQDGEMSNEGAQSSAANASA</sequence>
<dbReference type="PANTHER" id="PTHR21666">
    <property type="entry name" value="PEPTIDASE-RELATED"/>
    <property type="match status" value="1"/>
</dbReference>
<dbReference type="Proteomes" id="UP000198312">
    <property type="component" value="Chromosome"/>
</dbReference>
<dbReference type="InterPro" id="IPR011055">
    <property type="entry name" value="Dup_hybrid_motif"/>
</dbReference>
<dbReference type="GO" id="GO:0004222">
    <property type="term" value="F:metalloendopeptidase activity"/>
    <property type="evidence" value="ECO:0007669"/>
    <property type="project" value="TreeGrafter"/>
</dbReference>
<evidence type="ECO:0000256" key="1">
    <source>
        <dbReference type="SAM" id="MobiDB-lite"/>
    </source>
</evidence>
<keyword evidence="5" id="KW-1185">Reference proteome</keyword>
<dbReference type="OrthoDB" id="2050153at2"/>
<gene>
    <name evidence="4" type="ORF">CFK37_07940</name>
</gene>
<feature type="compositionally biased region" description="Acidic residues" evidence="1">
    <location>
        <begin position="292"/>
        <end position="306"/>
    </location>
</feature>
<evidence type="ECO:0000259" key="3">
    <source>
        <dbReference type="Pfam" id="PF01551"/>
    </source>
</evidence>
<feature type="domain" description="M23ase beta-sheet core" evidence="3">
    <location>
        <begin position="118"/>
        <end position="214"/>
    </location>
</feature>
<feature type="compositionally biased region" description="Polar residues" evidence="1">
    <location>
        <begin position="307"/>
        <end position="330"/>
    </location>
</feature>
<dbReference type="EMBL" id="CP022315">
    <property type="protein sequence ID" value="ASK62097.1"/>
    <property type="molecule type" value="Genomic_DNA"/>
</dbReference>
<feature type="transmembrane region" description="Helical" evidence="2">
    <location>
        <begin position="21"/>
        <end position="41"/>
    </location>
</feature>
<dbReference type="AlphaFoldDB" id="A0A220U1Z6"/>
<feature type="region of interest" description="Disordered" evidence="1">
    <location>
        <begin position="212"/>
        <end position="330"/>
    </location>
</feature>
<dbReference type="CDD" id="cd12797">
    <property type="entry name" value="M23_peptidase"/>
    <property type="match status" value="1"/>
</dbReference>